<dbReference type="InterPro" id="IPR002942">
    <property type="entry name" value="S4_RNA-bd"/>
</dbReference>
<organism evidence="8 9">
    <name type="scientific">Psychrosphaera aquimarina</name>
    <dbReference type="NCBI Taxonomy" id="2044854"/>
    <lineage>
        <taxon>Bacteria</taxon>
        <taxon>Pseudomonadati</taxon>
        <taxon>Pseudomonadota</taxon>
        <taxon>Gammaproteobacteria</taxon>
        <taxon>Alteromonadales</taxon>
        <taxon>Pseudoalteromonadaceae</taxon>
        <taxon>Psychrosphaera</taxon>
    </lineage>
</organism>
<keyword evidence="2 6" id="KW-0413">Isomerase</keyword>
<dbReference type="Proteomes" id="UP001257914">
    <property type="component" value="Unassembled WGS sequence"/>
</dbReference>
<evidence type="ECO:0000256" key="3">
    <source>
        <dbReference type="ARBA" id="ARBA00036944"/>
    </source>
</evidence>
<gene>
    <name evidence="8" type="primary">rluB</name>
    <name evidence="8" type="ORF">RT723_00980</name>
</gene>
<sequence length="288" mass="33453">MSEKLQKVLARSGVGSRREMESYISSNRVSINGSVAKLGDRVEGTETIRVDGHIIEVRSQTDEICRVIMYNKPEGEMCTRKDPKGRPTVYDRLPKLKNSRWIGIGRLDINTSGLLLFTNDGELANRLMHPSYQIEREYSVRVFGDVQDEHLRNLVKGVELEDGMAKFDKIKADKSNHDENSNSWFNVSLKEGRNREVRRLWASQELTVSRLIRIRYADVTLEKRLMQGGWKELGLEDLNKLRKKVGLDRELREFNPTVTVDNAQSRRVEHARIKRAVRKHKQRRIDNR</sequence>
<feature type="domain" description="RNA-binding S4" evidence="7">
    <location>
        <begin position="3"/>
        <end position="60"/>
    </location>
</feature>
<dbReference type="PANTHER" id="PTHR47683:SF3">
    <property type="entry name" value="RIBOSOMAL LARGE SUBUNIT PSEUDOURIDINE SYNTHASE B"/>
    <property type="match status" value="1"/>
</dbReference>
<proteinExistence type="inferred from homology"/>
<dbReference type="InterPro" id="IPR050343">
    <property type="entry name" value="RsuA_PseudoU_synthase"/>
</dbReference>
<dbReference type="InterPro" id="IPR000748">
    <property type="entry name" value="PsdUridine_synth_RsuA/RluB/E/F"/>
</dbReference>
<dbReference type="EMBL" id="JAWCUA010000001">
    <property type="protein sequence ID" value="MDU0111604.1"/>
    <property type="molecule type" value="Genomic_DNA"/>
</dbReference>
<dbReference type="SMART" id="SM00363">
    <property type="entry name" value="S4"/>
    <property type="match status" value="1"/>
</dbReference>
<dbReference type="RefSeq" id="WP_216055629.1">
    <property type="nucleotide sequence ID" value="NZ_JAWCUA010000001.1"/>
</dbReference>
<evidence type="ECO:0000256" key="4">
    <source>
        <dbReference type="ARBA" id="ARBA00037383"/>
    </source>
</evidence>
<comment type="similarity">
    <text evidence="6">Belongs to the pseudouridine synthase RsuA family.</text>
</comment>
<evidence type="ECO:0000259" key="7">
    <source>
        <dbReference type="SMART" id="SM00363"/>
    </source>
</evidence>
<comment type="function">
    <text evidence="4">Responsible for synthesis of pseudouridine from uracil-2605 in 23S ribosomal RNA.</text>
</comment>
<accession>A0ABU3QW03</accession>
<comment type="catalytic activity">
    <reaction evidence="3">
        <text>uridine(2605) in 23S rRNA = pseudouridine(2605) in 23S rRNA</text>
        <dbReference type="Rhea" id="RHEA:42520"/>
        <dbReference type="Rhea" id="RHEA-COMP:10095"/>
        <dbReference type="Rhea" id="RHEA-COMP:10096"/>
        <dbReference type="ChEBI" id="CHEBI:65314"/>
        <dbReference type="ChEBI" id="CHEBI:65315"/>
        <dbReference type="EC" id="5.4.99.22"/>
    </reaction>
</comment>
<evidence type="ECO:0000256" key="2">
    <source>
        <dbReference type="ARBA" id="ARBA00023235"/>
    </source>
</evidence>
<dbReference type="EC" id="5.4.99.-" evidence="6"/>
<dbReference type="Pfam" id="PF01479">
    <property type="entry name" value="S4"/>
    <property type="match status" value="1"/>
</dbReference>
<dbReference type="Pfam" id="PF00849">
    <property type="entry name" value="PseudoU_synth_2"/>
    <property type="match status" value="1"/>
</dbReference>
<dbReference type="NCBIfam" id="NF007976">
    <property type="entry name" value="PRK10700.1"/>
    <property type="match status" value="1"/>
</dbReference>
<dbReference type="PROSITE" id="PS01149">
    <property type="entry name" value="PSI_RSU"/>
    <property type="match status" value="1"/>
</dbReference>
<evidence type="ECO:0000313" key="9">
    <source>
        <dbReference type="Proteomes" id="UP001257914"/>
    </source>
</evidence>
<keyword evidence="1 5" id="KW-0694">RNA-binding</keyword>
<dbReference type="GO" id="GO:0160139">
    <property type="term" value="F:23S rRNA pseudouridine(2605) synthase activity"/>
    <property type="evidence" value="ECO:0007669"/>
    <property type="project" value="UniProtKB-EC"/>
</dbReference>
<evidence type="ECO:0000256" key="1">
    <source>
        <dbReference type="ARBA" id="ARBA00022884"/>
    </source>
</evidence>
<dbReference type="PROSITE" id="PS50889">
    <property type="entry name" value="S4"/>
    <property type="match status" value="1"/>
</dbReference>
<keyword evidence="9" id="KW-1185">Reference proteome</keyword>
<evidence type="ECO:0000313" key="8">
    <source>
        <dbReference type="EMBL" id="MDU0111604.1"/>
    </source>
</evidence>
<name>A0ABU3QW03_9GAMM</name>
<dbReference type="NCBIfam" id="TIGR00093">
    <property type="entry name" value="pseudouridine synthase"/>
    <property type="match status" value="1"/>
</dbReference>
<reference evidence="8 9" key="1">
    <citation type="submission" date="2023-10" db="EMBL/GenBank/DDBJ databases">
        <title>Psychrosphaera aquimaarina strain SW33 isolated from seawater.</title>
        <authorList>
            <person name="Bayburt H."/>
            <person name="Kim J.M."/>
            <person name="Choi B.J."/>
            <person name="Jeon C.O."/>
        </authorList>
    </citation>
    <scope>NUCLEOTIDE SEQUENCE [LARGE SCALE GENOMIC DNA]</scope>
    <source>
        <strain evidence="8 9">KCTC 52743</strain>
    </source>
</reference>
<evidence type="ECO:0000256" key="5">
    <source>
        <dbReference type="PROSITE-ProRule" id="PRU00182"/>
    </source>
</evidence>
<dbReference type="InterPro" id="IPR006145">
    <property type="entry name" value="PsdUridine_synth_RsuA/RluA"/>
</dbReference>
<comment type="caution">
    <text evidence="8">The sequence shown here is derived from an EMBL/GenBank/DDBJ whole genome shotgun (WGS) entry which is preliminary data.</text>
</comment>
<evidence type="ECO:0000256" key="6">
    <source>
        <dbReference type="RuleBase" id="RU003887"/>
    </source>
</evidence>
<protein>
    <recommendedName>
        <fullName evidence="6">Pseudouridine synthase</fullName>
        <ecNumber evidence="6">5.4.99.-</ecNumber>
    </recommendedName>
</protein>
<dbReference type="PANTHER" id="PTHR47683">
    <property type="entry name" value="PSEUDOURIDINE SYNTHASE FAMILY PROTEIN-RELATED"/>
    <property type="match status" value="1"/>
</dbReference>
<dbReference type="CDD" id="cd00165">
    <property type="entry name" value="S4"/>
    <property type="match status" value="1"/>
</dbReference>
<dbReference type="CDD" id="cd02556">
    <property type="entry name" value="PseudoU_synth_RluB"/>
    <property type="match status" value="1"/>
</dbReference>
<dbReference type="InterPro" id="IPR018496">
    <property type="entry name" value="PsdUridine_synth_RsuA/RluB_CS"/>
</dbReference>